<proteinExistence type="predicted"/>
<name>A0A345IMH3_9DEIO</name>
<geneLocation type="plasmid" evidence="2">
    <name>pdrdi</name>
</geneLocation>
<dbReference type="PROSITE" id="PS51257">
    <property type="entry name" value="PROKAR_LIPOPROTEIN"/>
    <property type="match status" value="1"/>
</dbReference>
<dbReference type="KEGG" id="dwu:DVJ83_17425"/>
<organism evidence="1 2">
    <name type="scientific">Deinococcus wulumuqiensis</name>
    <dbReference type="NCBI Taxonomy" id="980427"/>
    <lineage>
        <taxon>Bacteria</taxon>
        <taxon>Thermotogati</taxon>
        <taxon>Deinococcota</taxon>
        <taxon>Deinococci</taxon>
        <taxon>Deinococcales</taxon>
        <taxon>Deinococcaceae</taxon>
        <taxon>Deinococcus</taxon>
    </lineage>
</organism>
<reference evidence="1 2" key="1">
    <citation type="submission" date="2018-07" db="EMBL/GenBank/DDBJ databases">
        <title>Complete Genome and Methylome Analysis of Deinococcus wulumuqiensis NEB 479.</title>
        <authorList>
            <person name="Fomenkov A."/>
            <person name="Luyten Y."/>
            <person name="Vincze T."/>
            <person name="Anton B.P."/>
            <person name="Clark T."/>
            <person name="Roberts R.J."/>
            <person name="Morgan R.D."/>
        </authorList>
    </citation>
    <scope>NUCLEOTIDE SEQUENCE [LARGE SCALE GENOMIC DNA]</scope>
    <source>
        <strain evidence="1 2">NEB 479</strain>
        <plasmid evidence="2">Plasmid pdrdi</plasmid>
    </source>
</reference>
<evidence type="ECO:0000313" key="1">
    <source>
        <dbReference type="EMBL" id="AXH00896.1"/>
    </source>
</evidence>
<evidence type="ECO:0000313" key="2">
    <source>
        <dbReference type="Proteomes" id="UP000253744"/>
    </source>
</evidence>
<keyword evidence="1" id="KW-0614">Plasmid</keyword>
<accession>A0A345IMH3</accession>
<dbReference type="AlphaFoldDB" id="A0A345IMH3"/>
<dbReference type="EMBL" id="CP031163">
    <property type="protein sequence ID" value="AXH00896.1"/>
    <property type="molecule type" value="Genomic_DNA"/>
</dbReference>
<gene>
    <name evidence="1" type="ORF">DVJ83_17425</name>
</gene>
<sequence>MSRTAHVLALTLIAALTSCYGQLGEHMTTEEIESELSQFAENVWALEPIKCPQEFEQEGRNICFSVNQEAEEFGSQVNGVDPSTLRSITGWRDDYGTLSAAFEYKGQPYEVSIRYTRPNTFWDQPEYTELVDRKSKGYVSILVTDDPPRDR</sequence>
<dbReference type="Proteomes" id="UP000253744">
    <property type="component" value="Plasmid pDrdI"/>
</dbReference>
<dbReference type="RefSeq" id="WP_114673544.1">
    <property type="nucleotide sequence ID" value="NZ_CALTYN010000004.1"/>
</dbReference>
<protein>
    <submittedName>
        <fullName evidence="1">Uncharacterized protein</fullName>
    </submittedName>
</protein>